<dbReference type="SUPFAM" id="SSF55785">
    <property type="entry name" value="PYP-like sensor domain (PAS domain)"/>
    <property type="match status" value="1"/>
</dbReference>
<comment type="caution">
    <text evidence="6">The sequence shown here is derived from an EMBL/GenBank/DDBJ whole genome shotgun (WGS) entry which is preliminary data.</text>
</comment>
<dbReference type="CDD" id="cd01948">
    <property type="entry name" value="EAL"/>
    <property type="match status" value="1"/>
</dbReference>
<keyword evidence="2" id="KW-0812">Transmembrane</keyword>
<evidence type="ECO:0000259" key="3">
    <source>
        <dbReference type="PROSITE" id="PS50112"/>
    </source>
</evidence>
<feature type="region of interest" description="Disordered" evidence="1">
    <location>
        <begin position="1"/>
        <end position="23"/>
    </location>
</feature>
<dbReference type="NCBIfam" id="TIGR00229">
    <property type="entry name" value="sensory_box"/>
    <property type="match status" value="1"/>
</dbReference>
<dbReference type="SMART" id="SM00091">
    <property type="entry name" value="PAS"/>
    <property type="match status" value="1"/>
</dbReference>
<dbReference type="InterPro" id="IPR035919">
    <property type="entry name" value="EAL_sf"/>
</dbReference>
<dbReference type="PROSITE" id="PS50887">
    <property type="entry name" value="GGDEF"/>
    <property type="match status" value="1"/>
</dbReference>
<dbReference type="PROSITE" id="PS50883">
    <property type="entry name" value="EAL"/>
    <property type="match status" value="1"/>
</dbReference>
<dbReference type="SUPFAM" id="SSF141868">
    <property type="entry name" value="EAL domain-like"/>
    <property type="match status" value="1"/>
</dbReference>
<feature type="domain" description="PAS" evidence="3">
    <location>
        <begin position="81"/>
        <end position="151"/>
    </location>
</feature>
<keyword evidence="7" id="KW-1185">Reference proteome</keyword>
<dbReference type="PANTHER" id="PTHR44757:SF2">
    <property type="entry name" value="BIOFILM ARCHITECTURE MAINTENANCE PROTEIN MBAA"/>
    <property type="match status" value="1"/>
</dbReference>
<feature type="domain" description="GGDEF" evidence="5">
    <location>
        <begin position="237"/>
        <end position="360"/>
    </location>
</feature>
<dbReference type="Gene3D" id="3.30.450.20">
    <property type="entry name" value="PAS domain"/>
    <property type="match status" value="1"/>
</dbReference>
<name>A0ABT9IE47_9ACTN</name>
<evidence type="ECO:0000313" key="7">
    <source>
        <dbReference type="Proteomes" id="UP001233673"/>
    </source>
</evidence>
<evidence type="ECO:0000259" key="5">
    <source>
        <dbReference type="PROSITE" id="PS50887"/>
    </source>
</evidence>
<organism evidence="6 7">
    <name type="scientific">Blastococcus carthaginiensis</name>
    <dbReference type="NCBI Taxonomy" id="3050034"/>
    <lineage>
        <taxon>Bacteria</taxon>
        <taxon>Bacillati</taxon>
        <taxon>Actinomycetota</taxon>
        <taxon>Actinomycetes</taxon>
        <taxon>Geodermatophilales</taxon>
        <taxon>Geodermatophilaceae</taxon>
        <taxon>Blastococcus</taxon>
    </lineage>
</organism>
<gene>
    <name evidence="6" type="ORF">QOZ88_14575</name>
</gene>
<dbReference type="InterPro" id="IPR035965">
    <property type="entry name" value="PAS-like_dom_sf"/>
</dbReference>
<dbReference type="Gene3D" id="3.20.20.450">
    <property type="entry name" value="EAL domain"/>
    <property type="match status" value="1"/>
</dbReference>
<evidence type="ECO:0000256" key="1">
    <source>
        <dbReference type="SAM" id="MobiDB-lite"/>
    </source>
</evidence>
<dbReference type="EMBL" id="JASNFN010000017">
    <property type="protein sequence ID" value="MDP5183861.1"/>
    <property type="molecule type" value="Genomic_DNA"/>
</dbReference>
<dbReference type="SMART" id="SM00052">
    <property type="entry name" value="EAL"/>
    <property type="match status" value="1"/>
</dbReference>
<dbReference type="Gene3D" id="3.30.70.270">
    <property type="match status" value="1"/>
</dbReference>
<evidence type="ECO:0000313" key="6">
    <source>
        <dbReference type="EMBL" id="MDP5183861.1"/>
    </source>
</evidence>
<dbReference type="SMART" id="SM00267">
    <property type="entry name" value="GGDEF"/>
    <property type="match status" value="1"/>
</dbReference>
<reference evidence="7" key="1">
    <citation type="submission" date="2023-05" db="EMBL/GenBank/DDBJ databases">
        <title>Draft genome of Pseudofrankia sp. BMG5.37.</title>
        <authorList>
            <person name="Gtari M."/>
            <person name="Ghodhbane F."/>
            <person name="Sbissi I."/>
        </authorList>
    </citation>
    <scope>NUCLEOTIDE SEQUENCE [LARGE SCALE GENOMIC DNA]</scope>
    <source>
        <strain evidence="7">BMG 814</strain>
    </source>
</reference>
<dbReference type="InterPro" id="IPR043128">
    <property type="entry name" value="Rev_trsase/Diguanyl_cyclase"/>
</dbReference>
<protein>
    <submittedName>
        <fullName evidence="6">EAL domain-containing protein</fullName>
    </submittedName>
</protein>
<dbReference type="Pfam" id="PF00990">
    <property type="entry name" value="GGDEF"/>
    <property type="match status" value="1"/>
</dbReference>
<dbReference type="CDD" id="cd00130">
    <property type="entry name" value="PAS"/>
    <property type="match status" value="1"/>
</dbReference>
<keyword evidence="2" id="KW-0472">Membrane</keyword>
<evidence type="ECO:0000259" key="4">
    <source>
        <dbReference type="PROSITE" id="PS50883"/>
    </source>
</evidence>
<dbReference type="InterPro" id="IPR000160">
    <property type="entry name" value="GGDEF_dom"/>
</dbReference>
<dbReference type="PROSITE" id="PS50112">
    <property type="entry name" value="PAS"/>
    <property type="match status" value="1"/>
</dbReference>
<dbReference type="InterPro" id="IPR052155">
    <property type="entry name" value="Biofilm_reg_signaling"/>
</dbReference>
<dbReference type="Pfam" id="PF08448">
    <property type="entry name" value="PAS_4"/>
    <property type="match status" value="1"/>
</dbReference>
<dbReference type="InterPro" id="IPR013656">
    <property type="entry name" value="PAS_4"/>
</dbReference>
<dbReference type="InterPro" id="IPR001633">
    <property type="entry name" value="EAL_dom"/>
</dbReference>
<evidence type="ECO:0000256" key="2">
    <source>
        <dbReference type="SAM" id="Phobius"/>
    </source>
</evidence>
<dbReference type="Pfam" id="PF00563">
    <property type="entry name" value="EAL"/>
    <property type="match status" value="1"/>
</dbReference>
<dbReference type="InterPro" id="IPR029787">
    <property type="entry name" value="Nucleotide_cyclase"/>
</dbReference>
<dbReference type="RefSeq" id="WP_306000470.1">
    <property type="nucleotide sequence ID" value="NZ_JASNFN010000017.1"/>
</dbReference>
<dbReference type="Proteomes" id="UP001233673">
    <property type="component" value="Unassembled WGS sequence"/>
</dbReference>
<feature type="transmembrane region" description="Helical" evidence="2">
    <location>
        <begin position="49"/>
        <end position="68"/>
    </location>
</feature>
<proteinExistence type="predicted"/>
<feature type="transmembrane region" description="Helical" evidence="2">
    <location>
        <begin position="26"/>
        <end position="43"/>
    </location>
</feature>
<feature type="domain" description="EAL" evidence="4">
    <location>
        <begin position="369"/>
        <end position="618"/>
    </location>
</feature>
<sequence length="633" mass="66351">MRAPDDHDVTTAAPGQPLAASPSGRAAAPASILALVAVVLGTWSAPAPARLLCLGGAAVLAPALFALWRRQARLAGALRTSRAQFTALVRSSADPVVLLDDSLRVTFASPAIAALLGRDPAELPGLPLAHAVHQDDRRTLFATLRTQADDHGELAVRTARIRTGDGGWRLVQATVRDLRADPEVGALVLFCSDVTARREGPDPELLELALTDPVTGLPNRSALVRRLAAVQRQGPAHRASLVLLSVDGAASAGPGAETAVLRALTSRLARELRGEDWLTRGKDGDFVVLVDGGVADAEVVAARLIATLRWLATPAGRLTATAGVTGLAADVDPGEALRRADLALHSARTAGAGSVHRFDDALRSAEDRRSALSTDLAGALARGELRLVFQPVVDVVLQRTVSVEALLRWRHPELGDVSPQEFVPLAEESPLITELSRWVLREACATVAGLPGEELAVAVNVSARHVHSGELVADVVAALGTSGLPASRLVVELTESMLLDSHVADELQTLRGLGVRIAVDDFGTGWSSLAYLAGMPVDLLKMDQHFLADVEHDPQRRALCRGVLQLGTSLGLPVVVEGVTTTGQLALLRDMGHRYLQGYAFARPLEAGQLADGGWPTAVAVGLDAPAGPAVPS</sequence>
<dbReference type="PANTHER" id="PTHR44757">
    <property type="entry name" value="DIGUANYLATE CYCLASE DGCP"/>
    <property type="match status" value="1"/>
</dbReference>
<keyword evidence="2" id="KW-1133">Transmembrane helix</keyword>
<dbReference type="SUPFAM" id="SSF55073">
    <property type="entry name" value="Nucleotide cyclase"/>
    <property type="match status" value="1"/>
</dbReference>
<dbReference type="InterPro" id="IPR000014">
    <property type="entry name" value="PAS"/>
</dbReference>
<accession>A0ABT9IE47</accession>